<protein>
    <submittedName>
        <fullName evidence="2">Uncharacterized protein</fullName>
    </submittedName>
</protein>
<feature type="region of interest" description="Disordered" evidence="1">
    <location>
        <begin position="59"/>
        <end position="83"/>
    </location>
</feature>
<evidence type="ECO:0000313" key="3">
    <source>
        <dbReference type="Proteomes" id="UP000655443"/>
    </source>
</evidence>
<proteinExistence type="predicted"/>
<reference evidence="2" key="1">
    <citation type="journal article" date="2014" name="Int. J. Syst. Evol. Microbiol.">
        <title>Complete genome sequence of Corynebacterium casei LMG S-19264T (=DSM 44701T), isolated from a smear-ripened cheese.</title>
        <authorList>
            <consortium name="US DOE Joint Genome Institute (JGI-PGF)"/>
            <person name="Walter F."/>
            <person name="Albersmeier A."/>
            <person name="Kalinowski J."/>
            <person name="Ruckert C."/>
        </authorList>
    </citation>
    <scope>NUCLEOTIDE SEQUENCE</scope>
    <source>
        <strain evidence="2">JCM 4714</strain>
    </source>
</reference>
<dbReference type="EMBL" id="BMVG01000072">
    <property type="protein sequence ID" value="GHE15936.1"/>
    <property type="molecule type" value="Genomic_DNA"/>
</dbReference>
<accession>A0A918YUN4</accession>
<name>A0A918YUN4_9ACTN</name>
<dbReference type="Proteomes" id="UP000655443">
    <property type="component" value="Unassembled WGS sequence"/>
</dbReference>
<gene>
    <name evidence="2" type="ORF">GCM10010339_92190</name>
</gene>
<organism evidence="2 3">
    <name type="scientific">Streptomyces alanosinicus</name>
    <dbReference type="NCBI Taxonomy" id="68171"/>
    <lineage>
        <taxon>Bacteria</taxon>
        <taxon>Bacillati</taxon>
        <taxon>Actinomycetota</taxon>
        <taxon>Actinomycetes</taxon>
        <taxon>Kitasatosporales</taxon>
        <taxon>Streptomycetaceae</taxon>
        <taxon>Streptomyces</taxon>
    </lineage>
</organism>
<comment type="caution">
    <text evidence="2">The sequence shown here is derived from an EMBL/GenBank/DDBJ whole genome shotgun (WGS) entry which is preliminary data.</text>
</comment>
<evidence type="ECO:0000313" key="2">
    <source>
        <dbReference type="EMBL" id="GHE15936.1"/>
    </source>
</evidence>
<sequence>MPAISYFEGIGGIGGGFPDRLGEGGRPVPAEISAPGCSVRPAAGLLTAIRAPAWAGRRHRLHHQDAGGVAHSLHPHIDPGKQHILNPLARHGRKYAAETIPLSGR</sequence>
<reference evidence="2" key="2">
    <citation type="submission" date="2020-09" db="EMBL/GenBank/DDBJ databases">
        <authorList>
            <person name="Sun Q."/>
            <person name="Ohkuma M."/>
        </authorList>
    </citation>
    <scope>NUCLEOTIDE SEQUENCE</scope>
    <source>
        <strain evidence="2">JCM 4714</strain>
    </source>
</reference>
<evidence type="ECO:0000256" key="1">
    <source>
        <dbReference type="SAM" id="MobiDB-lite"/>
    </source>
</evidence>
<dbReference type="AlphaFoldDB" id="A0A918YUN4"/>
<keyword evidence="3" id="KW-1185">Reference proteome</keyword>